<protein>
    <submittedName>
        <fullName evidence="2">Uncharacterized protein</fullName>
    </submittedName>
</protein>
<dbReference type="Proteomes" id="UP000007303">
    <property type="component" value="Unassembled WGS sequence"/>
</dbReference>
<reference evidence="3" key="1">
    <citation type="journal article" date="2004" name="Nature">
        <title>Genome duplication in the teleost fish Tetraodon nigroviridis reveals the early vertebrate proto-karyotype.</title>
        <authorList>
            <person name="Jaillon O."/>
            <person name="Aury J.-M."/>
            <person name="Brunet F."/>
            <person name="Petit J.-L."/>
            <person name="Stange-Thomann N."/>
            <person name="Mauceli E."/>
            <person name="Bouneau L."/>
            <person name="Fischer C."/>
            <person name="Ozouf-Costaz C."/>
            <person name="Bernot A."/>
            <person name="Nicaud S."/>
            <person name="Jaffe D."/>
            <person name="Fisher S."/>
            <person name="Lutfalla G."/>
            <person name="Dossat C."/>
            <person name="Segurens B."/>
            <person name="Dasilva C."/>
            <person name="Salanoubat M."/>
            <person name="Levy M."/>
            <person name="Boudet N."/>
            <person name="Castellano S."/>
            <person name="Anthouard V."/>
            <person name="Jubin C."/>
            <person name="Castelli V."/>
            <person name="Katinka M."/>
            <person name="Vacherie B."/>
            <person name="Biemont C."/>
            <person name="Skalli Z."/>
            <person name="Cattolico L."/>
            <person name="Poulain J."/>
            <person name="De Berardinis V."/>
            <person name="Cruaud C."/>
            <person name="Duprat S."/>
            <person name="Brottier P."/>
            <person name="Coutanceau J.-P."/>
            <person name="Gouzy J."/>
            <person name="Parra G."/>
            <person name="Lardier G."/>
            <person name="Chapple C."/>
            <person name="McKernan K.J."/>
            <person name="McEwan P."/>
            <person name="Bosak S."/>
            <person name="Kellis M."/>
            <person name="Volff J.-N."/>
            <person name="Guigo R."/>
            <person name="Zody M.C."/>
            <person name="Mesirov J."/>
            <person name="Lindblad-Toh K."/>
            <person name="Birren B."/>
            <person name="Nusbaum C."/>
            <person name="Kahn D."/>
            <person name="Robinson-Rechavi M."/>
            <person name="Laudet V."/>
            <person name="Schachter V."/>
            <person name="Quetier F."/>
            <person name="Saurin W."/>
            <person name="Scarpelli C."/>
            <person name="Wincker P."/>
            <person name="Lander E.S."/>
            <person name="Weissenbach J."/>
            <person name="Roest Crollius H."/>
        </authorList>
    </citation>
    <scope>NUCLEOTIDE SEQUENCE [LARGE SCALE GENOMIC DNA]</scope>
</reference>
<evidence type="ECO:0000256" key="1">
    <source>
        <dbReference type="SAM" id="MobiDB-lite"/>
    </source>
</evidence>
<proteinExistence type="predicted"/>
<sequence length="155" mass="16186">VVIPLTDSEHKMLPLHFAVDPGKDWEWGKDDSSNVMLASVTLSLEAKLQMLHTYMTVTWLPLPCEVKQAPLAQPESPTASAGDDPRTPPDSESDKESVSSSSNGNGDTTASSATNGGGPLAKNSSSASSSSSGLGADGKDKTKKEKDKKRADSVA</sequence>
<feature type="region of interest" description="Disordered" evidence="1">
    <location>
        <begin position="70"/>
        <end position="155"/>
    </location>
</feature>
<dbReference type="HOGENOM" id="CLU_1699649_0_0_1"/>
<evidence type="ECO:0000313" key="2">
    <source>
        <dbReference type="Ensembl" id="ENSTNIP00000009674.1"/>
    </source>
</evidence>
<reference evidence="2" key="3">
    <citation type="submission" date="2025-09" db="UniProtKB">
        <authorList>
            <consortium name="Ensembl"/>
        </authorList>
    </citation>
    <scope>IDENTIFICATION</scope>
</reference>
<keyword evidence="3" id="KW-1185">Reference proteome</keyword>
<evidence type="ECO:0000313" key="3">
    <source>
        <dbReference type="Proteomes" id="UP000007303"/>
    </source>
</evidence>
<dbReference type="Ensembl" id="ENSTNIT00000009850.1">
    <property type="protein sequence ID" value="ENSTNIP00000009674.1"/>
    <property type="gene ID" value="ENSTNIG00000006877.1"/>
</dbReference>
<name>H3CN43_TETNG</name>
<dbReference type="InParanoid" id="H3CN43"/>
<reference evidence="2" key="2">
    <citation type="submission" date="2025-08" db="UniProtKB">
        <authorList>
            <consortium name="Ensembl"/>
        </authorList>
    </citation>
    <scope>IDENTIFICATION</scope>
</reference>
<accession>H3CN43</accession>
<dbReference type="STRING" id="99883.ENSTNIP00000009674"/>
<organism evidence="2 3">
    <name type="scientific">Tetraodon nigroviridis</name>
    <name type="common">Spotted green pufferfish</name>
    <name type="synonym">Chelonodon nigroviridis</name>
    <dbReference type="NCBI Taxonomy" id="99883"/>
    <lineage>
        <taxon>Eukaryota</taxon>
        <taxon>Metazoa</taxon>
        <taxon>Chordata</taxon>
        <taxon>Craniata</taxon>
        <taxon>Vertebrata</taxon>
        <taxon>Euteleostomi</taxon>
        <taxon>Actinopterygii</taxon>
        <taxon>Neopterygii</taxon>
        <taxon>Teleostei</taxon>
        <taxon>Neoteleostei</taxon>
        <taxon>Acanthomorphata</taxon>
        <taxon>Eupercaria</taxon>
        <taxon>Tetraodontiformes</taxon>
        <taxon>Tetradontoidea</taxon>
        <taxon>Tetraodontidae</taxon>
        <taxon>Tetraodon</taxon>
    </lineage>
</organism>
<dbReference type="AlphaFoldDB" id="H3CN43"/>
<feature type="compositionally biased region" description="Basic and acidic residues" evidence="1">
    <location>
        <begin position="83"/>
        <end position="97"/>
    </location>
</feature>
<dbReference type="GeneTree" id="ENSGT00940000159172"/>
<feature type="compositionally biased region" description="Basic and acidic residues" evidence="1">
    <location>
        <begin position="137"/>
        <end position="155"/>
    </location>
</feature>
<feature type="compositionally biased region" description="Low complexity" evidence="1">
    <location>
        <begin position="98"/>
        <end position="112"/>
    </location>
</feature>